<organism evidence="3 4">
    <name type="scientific">Lachancea fermentati</name>
    <name type="common">Zygosaccharomyces fermentati</name>
    <dbReference type="NCBI Taxonomy" id="4955"/>
    <lineage>
        <taxon>Eukaryota</taxon>
        <taxon>Fungi</taxon>
        <taxon>Dikarya</taxon>
        <taxon>Ascomycota</taxon>
        <taxon>Saccharomycotina</taxon>
        <taxon>Saccharomycetes</taxon>
        <taxon>Saccharomycetales</taxon>
        <taxon>Saccharomycetaceae</taxon>
        <taxon>Lachancea</taxon>
    </lineage>
</organism>
<feature type="region of interest" description="Disordered" evidence="1">
    <location>
        <begin position="1"/>
        <end position="43"/>
    </location>
</feature>
<dbReference type="OrthoDB" id="4094515at2759"/>
<protein>
    <submittedName>
        <fullName evidence="3">LAFE_0C00474g1_1</fullName>
    </submittedName>
</protein>
<sequence>MHSASQPKPGRLWSKFKSSTKSLSTSLSQLSLKQERDGDSPNTTMVHKALVKFYSSQEPFQGFPEWLGHKEDLPDEQKVLRKQKNHVQETNHSIVESRTKKHSHNDPAVISPVKKTAGTDFRNIYKGVSNSSPSSSLPKSSGEFASAASPGETPRTSYMLMRERLKKSSQKMNFM</sequence>
<dbReference type="InterPro" id="IPR028095">
    <property type="entry name" value="Mso1_N_dom"/>
</dbReference>
<evidence type="ECO:0000256" key="1">
    <source>
        <dbReference type="SAM" id="MobiDB-lite"/>
    </source>
</evidence>
<keyword evidence="4" id="KW-1185">Reference proteome</keyword>
<evidence type="ECO:0000313" key="4">
    <source>
        <dbReference type="Proteomes" id="UP000190831"/>
    </source>
</evidence>
<feature type="region of interest" description="Disordered" evidence="1">
    <location>
        <begin position="82"/>
        <end position="158"/>
    </location>
</feature>
<name>A0A1G4M8W3_LACFM</name>
<feature type="compositionally biased region" description="Low complexity" evidence="1">
    <location>
        <begin position="15"/>
        <end position="32"/>
    </location>
</feature>
<reference evidence="3 4" key="1">
    <citation type="submission" date="2016-03" db="EMBL/GenBank/DDBJ databases">
        <authorList>
            <person name="Devillers H."/>
        </authorList>
    </citation>
    <scope>NUCLEOTIDE SEQUENCE [LARGE SCALE GENOMIC DNA]</scope>
    <source>
        <strain evidence="3">CBS 6772</strain>
    </source>
</reference>
<dbReference type="AlphaFoldDB" id="A0A1G4M8W3"/>
<dbReference type="EMBL" id="LT598485">
    <property type="protein sequence ID" value="SCW00271.1"/>
    <property type="molecule type" value="Genomic_DNA"/>
</dbReference>
<evidence type="ECO:0000259" key="2">
    <source>
        <dbReference type="Pfam" id="PF14475"/>
    </source>
</evidence>
<feature type="compositionally biased region" description="Low complexity" evidence="1">
    <location>
        <begin position="129"/>
        <end position="141"/>
    </location>
</feature>
<dbReference type="Proteomes" id="UP000190831">
    <property type="component" value="Chromosome C"/>
</dbReference>
<evidence type="ECO:0000313" key="3">
    <source>
        <dbReference type="EMBL" id="SCW00271.1"/>
    </source>
</evidence>
<dbReference type="Pfam" id="PF14475">
    <property type="entry name" value="Mso1_Sec1_bdg"/>
    <property type="match status" value="1"/>
</dbReference>
<accession>A0A1G4M8W3</accession>
<feature type="domain" description="Mso1 N-terminal" evidence="2">
    <location>
        <begin position="26"/>
        <end position="67"/>
    </location>
</feature>
<gene>
    <name evidence="3" type="ORF">LAFE_0C00474G</name>
</gene>
<proteinExistence type="predicted"/>
<dbReference type="STRING" id="4955.A0A1G4M8W3"/>